<dbReference type="eggNOG" id="KOG2363">
    <property type="taxonomic scope" value="Eukaryota"/>
</dbReference>
<dbReference type="KEGG" id="mbe:MBM_03851"/>
<dbReference type="HOGENOM" id="CLU_048451_1_1_1"/>
<evidence type="ECO:0000256" key="3">
    <source>
        <dbReference type="ARBA" id="ARBA00022694"/>
    </source>
</evidence>
<dbReference type="PANTHER" id="PTHR13031:SF0">
    <property type="entry name" value="RIBONUCLEASE P PROTEIN SUBUNIT P30"/>
    <property type="match status" value="1"/>
</dbReference>
<dbReference type="Pfam" id="PF01876">
    <property type="entry name" value="RNase_P_p30"/>
    <property type="match status" value="1"/>
</dbReference>
<feature type="compositionally biased region" description="Basic and acidic residues" evidence="4">
    <location>
        <begin position="248"/>
        <end position="264"/>
    </location>
</feature>
<dbReference type="InterPro" id="IPR002738">
    <property type="entry name" value="RNase_P_p30"/>
</dbReference>
<dbReference type="AlphaFoldDB" id="K1XZ30"/>
<name>K1XZ30_MARBU</name>
<gene>
    <name evidence="5" type="ORF">MBM_03851</name>
</gene>
<organism evidence="5 6">
    <name type="scientific">Marssonina brunnea f. sp. multigermtubi (strain MB_m1)</name>
    <name type="common">Marssonina leaf spot fungus</name>
    <dbReference type="NCBI Taxonomy" id="1072389"/>
    <lineage>
        <taxon>Eukaryota</taxon>
        <taxon>Fungi</taxon>
        <taxon>Dikarya</taxon>
        <taxon>Ascomycota</taxon>
        <taxon>Pezizomycotina</taxon>
        <taxon>Leotiomycetes</taxon>
        <taxon>Helotiales</taxon>
        <taxon>Drepanopezizaceae</taxon>
        <taxon>Drepanopeziza</taxon>
    </lineage>
</organism>
<dbReference type="InterPro" id="IPR016195">
    <property type="entry name" value="Pol/histidinol_Pase-like"/>
</dbReference>
<dbReference type="PANTHER" id="PTHR13031">
    <property type="entry name" value="RIBONUCLEASE P SUBUNIT P30"/>
    <property type="match status" value="1"/>
</dbReference>
<comment type="subcellular location">
    <subcellularLocation>
        <location evidence="1">Nucleus</location>
    </subcellularLocation>
</comment>
<keyword evidence="3" id="KW-0819">tRNA processing</keyword>
<dbReference type="OrthoDB" id="17948at2759"/>
<dbReference type="Gene3D" id="3.20.20.140">
    <property type="entry name" value="Metal-dependent hydrolases"/>
    <property type="match status" value="1"/>
</dbReference>
<reference evidence="5 6" key="1">
    <citation type="journal article" date="2012" name="BMC Genomics">
        <title>Sequencing the genome of Marssonina brunnea reveals fungus-poplar co-evolution.</title>
        <authorList>
            <person name="Zhu S."/>
            <person name="Cao Y.-Z."/>
            <person name="Jiang C."/>
            <person name="Tan B.-Y."/>
            <person name="Wang Z."/>
            <person name="Feng S."/>
            <person name="Zhang L."/>
            <person name="Su X.-H."/>
            <person name="Brejova B."/>
            <person name="Vinar T."/>
            <person name="Xu M."/>
            <person name="Wang M.-X."/>
            <person name="Zhang S.-G."/>
            <person name="Huang M.-R."/>
            <person name="Wu R."/>
            <person name="Zhou Y."/>
        </authorList>
    </citation>
    <scope>NUCLEOTIDE SEQUENCE [LARGE SCALE GENOMIC DNA]</scope>
    <source>
        <strain evidence="5 6">MB_m1</strain>
    </source>
</reference>
<dbReference type="EMBL" id="JH921434">
    <property type="protein sequence ID" value="EKD18079.1"/>
    <property type="molecule type" value="Genomic_DNA"/>
</dbReference>
<dbReference type="Proteomes" id="UP000006753">
    <property type="component" value="Unassembled WGS sequence"/>
</dbReference>
<feature type="region of interest" description="Disordered" evidence="4">
    <location>
        <begin position="248"/>
        <end position="333"/>
    </location>
</feature>
<dbReference type="FunCoup" id="K1XZ30">
    <property type="interactions" value="625"/>
</dbReference>
<dbReference type="GO" id="GO:0008033">
    <property type="term" value="P:tRNA processing"/>
    <property type="evidence" value="ECO:0007669"/>
    <property type="project" value="UniProtKB-KW"/>
</dbReference>
<dbReference type="SUPFAM" id="SSF89550">
    <property type="entry name" value="PHP domain-like"/>
    <property type="match status" value="1"/>
</dbReference>
<feature type="compositionally biased region" description="Polar residues" evidence="4">
    <location>
        <begin position="301"/>
        <end position="313"/>
    </location>
</feature>
<evidence type="ECO:0000256" key="4">
    <source>
        <dbReference type="SAM" id="MobiDB-lite"/>
    </source>
</evidence>
<evidence type="ECO:0000313" key="5">
    <source>
        <dbReference type="EMBL" id="EKD18079.1"/>
    </source>
</evidence>
<evidence type="ECO:0000256" key="1">
    <source>
        <dbReference type="ARBA" id="ARBA00004123"/>
    </source>
</evidence>
<evidence type="ECO:0000256" key="2">
    <source>
        <dbReference type="ARBA" id="ARBA00007331"/>
    </source>
</evidence>
<keyword evidence="6" id="KW-1185">Reference proteome</keyword>
<protein>
    <submittedName>
        <fullName evidence="5">RNase P subunit p30</fullName>
    </submittedName>
</protein>
<dbReference type="InParanoid" id="K1XZ30"/>
<dbReference type="OMA" id="CYGPGIT"/>
<accession>K1XZ30</accession>
<dbReference type="GO" id="GO:0003723">
    <property type="term" value="F:RNA binding"/>
    <property type="evidence" value="ECO:0007669"/>
    <property type="project" value="TreeGrafter"/>
</dbReference>
<dbReference type="GO" id="GO:0005655">
    <property type="term" value="C:nucleolar ribonuclease P complex"/>
    <property type="evidence" value="ECO:0007669"/>
    <property type="project" value="TreeGrafter"/>
</dbReference>
<comment type="similarity">
    <text evidence="2">Belongs to the eukaryotic/archaeal RNase P protein component 3 family.</text>
</comment>
<proteinExistence type="inferred from homology"/>
<evidence type="ECO:0000313" key="6">
    <source>
        <dbReference type="Proteomes" id="UP000006753"/>
    </source>
</evidence>
<sequence length="333" mass="35997">MLYDLNVPWIPSQPPAHLERTISFLSTLGYNTLAINHTHSGPLPSQVICAIPSTQPFPLPKNTTLLRRCTLVFSDPSQNYRMSTLAAAYDIFALRPTNEKAYLAACTTLTEHSLISLDLTQRYPFHWKPKPLMTAVNRGVRIEICYAQASEGGSEARRNFISNAMAVVRATKGRGLVISSEAQSVLGCRAPADVVNLLGVWGLARERGAESMGVTSREVVVNEGVKRRSFRGVVEVIDGGENELAKVDAEGKGKGKGGKAREENGNAQKGNKRKVEETNADGTPMLSKRAMKRAKLASKAAVSSENLSSNSADTPVHESATPSTTKPIPKVKS</sequence>
<dbReference type="STRING" id="1072389.K1XZ30"/>